<reference evidence="4" key="1">
    <citation type="submission" date="2017-02" db="UniProtKB">
        <authorList>
            <consortium name="WormBaseParasite"/>
        </authorList>
    </citation>
    <scope>IDENTIFICATION</scope>
</reference>
<proteinExistence type="predicted"/>
<feature type="region of interest" description="Disordered" evidence="1">
    <location>
        <begin position="77"/>
        <end position="103"/>
    </location>
</feature>
<name>A0A0R3X4Y6_HYDTA</name>
<evidence type="ECO:0000313" key="2">
    <source>
        <dbReference type="EMBL" id="VDM33044.1"/>
    </source>
</evidence>
<accession>A0A0R3X4Y6</accession>
<dbReference type="OrthoDB" id="10595226at2759"/>
<sequence length="223" mass="25481">MTEVSTRLLCQLEGLMRGVNSGEGRVAELMSMLEEVGAREGELRNKVMERELHERQLQDELDGERVKVSKLEESLADSEAEKEVLSRSCEEMSEELKRREGEQRSLEERMEQVVGEKVREVEVEAKELEEMRARLHDMEEEKARNVEECGRLLGEVEALRHELDEMKARESVATSEAMKPVVEPVVVEAVRAEAVLSSAPTRCSSLFLFSSFFCMPKFVGNRF</sequence>
<reference evidence="2 3" key="2">
    <citation type="submission" date="2018-11" db="EMBL/GenBank/DDBJ databases">
        <authorList>
            <consortium name="Pathogen Informatics"/>
        </authorList>
    </citation>
    <scope>NUCLEOTIDE SEQUENCE [LARGE SCALE GENOMIC DNA]</scope>
</reference>
<dbReference type="WBParaSite" id="TTAC_0000850001-mRNA-1">
    <property type="protein sequence ID" value="TTAC_0000850001-mRNA-1"/>
    <property type="gene ID" value="TTAC_0000850001"/>
</dbReference>
<gene>
    <name evidence="2" type="ORF">TTAC_LOCUS8485</name>
</gene>
<organism evidence="4">
    <name type="scientific">Hydatigena taeniaeformis</name>
    <name type="common">Feline tapeworm</name>
    <name type="synonym">Taenia taeniaeformis</name>
    <dbReference type="NCBI Taxonomy" id="6205"/>
    <lineage>
        <taxon>Eukaryota</taxon>
        <taxon>Metazoa</taxon>
        <taxon>Spiralia</taxon>
        <taxon>Lophotrochozoa</taxon>
        <taxon>Platyhelminthes</taxon>
        <taxon>Cestoda</taxon>
        <taxon>Eucestoda</taxon>
        <taxon>Cyclophyllidea</taxon>
        <taxon>Taeniidae</taxon>
        <taxon>Hydatigera</taxon>
    </lineage>
</organism>
<evidence type="ECO:0000313" key="3">
    <source>
        <dbReference type="Proteomes" id="UP000274429"/>
    </source>
</evidence>
<dbReference type="AlphaFoldDB" id="A0A0R3X4Y6"/>
<dbReference type="Proteomes" id="UP000274429">
    <property type="component" value="Unassembled WGS sequence"/>
</dbReference>
<dbReference type="EMBL" id="UYWX01020514">
    <property type="protein sequence ID" value="VDM33044.1"/>
    <property type="molecule type" value="Genomic_DNA"/>
</dbReference>
<evidence type="ECO:0000313" key="4">
    <source>
        <dbReference type="WBParaSite" id="TTAC_0000850001-mRNA-1"/>
    </source>
</evidence>
<evidence type="ECO:0000256" key="1">
    <source>
        <dbReference type="SAM" id="MobiDB-lite"/>
    </source>
</evidence>
<keyword evidence="3" id="KW-1185">Reference proteome</keyword>
<protein>
    <submittedName>
        <fullName evidence="4">Golgin subfamily A member 6-like protein 22</fullName>
    </submittedName>
</protein>